<dbReference type="PANTHER" id="PTHR30290">
    <property type="entry name" value="PERIPLASMIC BINDING COMPONENT OF ABC TRANSPORTER"/>
    <property type="match status" value="1"/>
</dbReference>
<reference evidence="6 7" key="1">
    <citation type="journal article" date="2013" name="Genome Announc.">
        <title>Draft Genome of the Marine Gammaproteobacterium Halomonas titanicae.</title>
        <authorList>
            <person name="Sanchez-Porro C."/>
            <person name="de la Haba R.R."/>
            <person name="Cruz-Hernandez N."/>
            <person name="Gonzalez J.M."/>
            <person name="Reyes-Guirao C."/>
            <person name="Navarro-Sampedro L."/>
            <person name="Carballo M."/>
            <person name="Ventosa A."/>
        </authorList>
    </citation>
    <scope>NUCLEOTIDE SEQUENCE [LARGE SCALE GENOMIC DNA]</scope>
    <source>
        <strain evidence="6 7">BH1</strain>
    </source>
</reference>
<proteinExistence type="inferred from homology"/>
<evidence type="ECO:0000256" key="2">
    <source>
        <dbReference type="ARBA" id="ARBA00005695"/>
    </source>
</evidence>
<dbReference type="AlphaFoldDB" id="L9UD44"/>
<evidence type="ECO:0000256" key="4">
    <source>
        <dbReference type="ARBA" id="ARBA00022729"/>
    </source>
</evidence>
<evidence type="ECO:0000256" key="3">
    <source>
        <dbReference type="ARBA" id="ARBA00022448"/>
    </source>
</evidence>
<accession>L9UD44</accession>
<evidence type="ECO:0000259" key="5">
    <source>
        <dbReference type="Pfam" id="PF00496"/>
    </source>
</evidence>
<dbReference type="Gene3D" id="3.10.105.10">
    <property type="entry name" value="Dipeptide-binding Protein, Domain 3"/>
    <property type="match status" value="1"/>
</dbReference>
<dbReference type="PIRSF" id="PIRSF002741">
    <property type="entry name" value="MppA"/>
    <property type="match status" value="1"/>
</dbReference>
<comment type="subcellular location">
    <subcellularLocation>
        <location evidence="1">Cell envelope</location>
    </subcellularLocation>
</comment>
<dbReference type="PATRIC" id="fig|1204738.3.peg.204"/>
<dbReference type="CDD" id="cd08503">
    <property type="entry name" value="PBP2_NikA_DppA_OppA_like_17"/>
    <property type="match status" value="1"/>
</dbReference>
<dbReference type="InterPro" id="IPR006311">
    <property type="entry name" value="TAT_signal"/>
</dbReference>
<dbReference type="EMBL" id="AOPO01000001">
    <property type="protein sequence ID" value="ELY22531.1"/>
    <property type="molecule type" value="Genomic_DNA"/>
</dbReference>
<dbReference type="InterPro" id="IPR039424">
    <property type="entry name" value="SBP_5"/>
</dbReference>
<dbReference type="PROSITE" id="PS51318">
    <property type="entry name" value="TAT"/>
    <property type="match status" value="1"/>
</dbReference>
<dbReference type="InterPro" id="IPR030678">
    <property type="entry name" value="Peptide/Ni-bd"/>
</dbReference>
<sequence length="546" mass="60114">MTREKNSDDLFVSPEQSMQVYNAMQRGLSRREAMKVLGAAGVFAATAGAFPGFSSAWAADSDNAAPQYGGRIRVAAHSASTKDTLDPALGATTIDYARAYMFYNGLTQFDESLTPQPCLAESFENMDNGSRWIFTLRRGVTFHDGKPLTPQDVIFSIMRHKDPATGSKVASMVDQIESIRALDDQHVEFNLSSPNIELPSILAVSHLVIVADGTTDFSKGLGTGAFKCQEFTPGVRSLGVRNENYWRDGYPYLDAIEMVGISDESSRVNALLSGDVHMINEVSGNSAERLKTSDSYQVKATNAGNYTDLVMRFDQQPTSRPEFREAMKYLFDREQIKRVALRGYGEVANDQPIISSSPYYFDGLPQREYDPERAASLLAKAGLSGATVPLVASPAASSSEDMAVLLQQSAAQAGLNLNINRVPSDGYWSNHWMKHPLGFGNINPRPTANILLSQFFLSSAAWNEAGWHNEQFDQLVIASRGEPDMATRKQMYADMQTMIHEEGGIGIPVFISSVEGYDERIGGMDRTVPLGSFMGYMFAEHIWWKG</sequence>
<dbReference type="GO" id="GO:0015833">
    <property type="term" value="P:peptide transport"/>
    <property type="evidence" value="ECO:0007669"/>
    <property type="project" value="TreeGrafter"/>
</dbReference>
<dbReference type="GO" id="GO:0030288">
    <property type="term" value="C:outer membrane-bounded periplasmic space"/>
    <property type="evidence" value="ECO:0007669"/>
    <property type="project" value="UniProtKB-ARBA"/>
</dbReference>
<comment type="caution">
    <text evidence="6">The sequence shown here is derived from an EMBL/GenBank/DDBJ whole genome shotgun (WGS) entry which is preliminary data.</text>
</comment>
<dbReference type="Gene3D" id="3.40.190.10">
    <property type="entry name" value="Periplasmic binding protein-like II"/>
    <property type="match status" value="1"/>
</dbReference>
<dbReference type="GO" id="GO:1904680">
    <property type="term" value="F:peptide transmembrane transporter activity"/>
    <property type="evidence" value="ECO:0007669"/>
    <property type="project" value="TreeGrafter"/>
</dbReference>
<dbReference type="Gene3D" id="3.90.76.10">
    <property type="entry name" value="Dipeptide-binding Protein, Domain 1"/>
    <property type="match status" value="1"/>
</dbReference>
<dbReference type="Proteomes" id="UP000011651">
    <property type="component" value="Unassembled WGS sequence"/>
</dbReference>
<protein>
    <submittedName>
        <fullName evidence="6">Bacterial extracellular solute-binding protein, family 5</fullName>
    </submittedName>
</protein>
<evidence type="ECO:0000313" key="7">
    <source>
        <dbReference type="Proteomes" id="UP000011651"/>
    </source>
</evidence>
<feature type="domain" description="Solute-binding protein family 5" evidence="5">
    <location>
        <begin position="114"/>
        <end position="457"/>
    </location>
</feature>
<dbReference type="SUPFAM" id="SSF53850">
    <property type="entry name" value="Periplasmic binding protein-like II"/>
    <property type="match status" value="1"/>
</dbReference>
<dbReference type="Pfam" id="PF00496">
    <property type="entry name" value="SBP_bac_5"/>
    <property type="match status" value="1"/>
</dbReference>
<dbReference type="GO" id="GO:0043190">
    <property type="term" value="C:ATP-binding cassette (ABC) transporter complex"/>
    <property type="evidence" value="ECO:0007669"/>
    <property type="project" value="InterPro"/>
</dbReference>
<keyword evidence="4" id="KW-0732">Signal</keyword>
<dbReference type="InterPro" id="IPR000914">
    <property type="entry name" value="SBP_5_dom"/>
</dbReference>
<name>L9UD44_9GAMM</name>
<keyword evidence="3" id="KW-0813">Transport</keyword>
<dbReference type="RefSeq" id="WP_009285979.1">
    <property type="nucleotide sequence ID" value="NZ_AOPO01000001.1"/>
</dbReference>
<organism evidence="6 7">
    <name type="scientific">Vreelandella titanicae BH1</name>
    <dbReference type="NCBI Taxonomy" id="1204738"/>
    <lineage>
        <taxon>Bacteria</taxon>
        <taxon>Pseudomonadati</taxon>
        <taxon>Pseudomonadota</taxon>
        <taxon>Gammaproteobacteria</taxon>
        <taxon>Oceanospirillales</taxon>
        <taxon>Halomonadaceae</taxon>
        <taxon>Vreelandella</taxon>
    </lineage>
</organism>
<dbReference type="PANTHER" id="PTHR30290:SF10">
    <property type="entry name" value="PERIPLASMIC OLIGOPEPTIDE-BINDING PROTEIN-RELATED"/>
    <property type="match status" value="1"/>
</dbReference>
<evidence type="ECO:0000313" key="6">
    <source>
        <dbReference type="EMBL" id="ELY22531.1"/>
    </source>
</evidence>
<evidence type="ECO:0000256" key="1">
    <source>
        <dbReference type="ARBA" id="ARBA00004196"/>
    </source>
</evidence>
<gene>
    <name evidence="6" type="ORF">HALTITAN_0142</name>
</gene>
<comment type="similarity">
    <text evidence="2">Belongs to the bacterial solute-binding protein 5 family.</text>
</comment>